<dbReference type="PRINTS" id="PR00420">
    <property type="entry name" value="RNGMNOXGNASE"/>
</dbReference>
<dbReference type="SUPFAM" id="SSF48498">
    <property type="entry name" value="Tetracyclin repressor-like, C-terminal domain"/>
    <property type="match status" value="1"/>
</dbReference>
<dbReference type="PANTHER" id="PTHR43004">
    <property type="entry name" value="TRK SYSTEM POTASSIUM UPTAKE PROTEIN"/>
    <property type="match status" value="1"/>
</dbReference>
<evidence type="ECO:0000313" key="8">
    <source>
        <dbReference type="EMBL" id="MFD1048692.1"/>
    </source>
</evidence>
<dbReference type="Proteomes" id="UP001597045">
    <property type="component" value="Unassembled WGS sequence"/>
</dbReference>
<comment type="cofactor">
    <cofactor evidence="1">
        <name>FAD</name>
        <dbReference type="ChEBI" id="CHEBI:57692"/>
    </cofactor>
</comment>
<keyword evidence="5" id="KW-0804">Transcription</keyword>
<keyword evidence="3" id="KW-0274">FAD</keyword>
<evidence type="ECO:0000256" key="2">
    <source>
        <dbReference type="ARBA" id="ARBA00022630"/>
    </source>
</evidence>
<dbReference type="Pfam" id="PF13305">
    <property type="entry name" value="TetR_C_33"/>
    <property type="match status" value="1"/>
</dbReference>
<reference evidence="9" key="1">
    <citation type="journal article" date="2019" name="Int. J. Syst. Evol. Microbiol.">
        <title>The Global Catalogue of Microorganisms (GCM) 10K type strain sequencing project: providing services to taxonomists for standard genome sequencing and annotation.</title>
        <authorList>
            <consortium name="The Broad Institute Genomics Platform"/>
            <consortium name="The Broad Institute Genome Sequencing Center for Infectious Disease"/>
            <person name="Wu L."/>
            <person name="Ma J."/>
        </authorList>
    </citation>
    <scope>NUCLEOTIDE SEQUENCE [LARGE SCALE GENOMIC DNA]</scope>
    <source>
        <strain evidence="9">JCM 31486</strain>
    </source>
</reference>
<evidence type="ECO:0000313" key="9">
    <source>
        <dbReference type="Proteomes" id="UP001597045"/>
    </source>
</evidence>
<feature type="domain" description="FAD-binding" evidence="6">
    <location>
        <begin position="29"/>
        <end position="112"/>
    </location>
</feature>
<feature type="domain" description="HTH-type transcriptional regulator MT1864/Rv1816-like C-terminal" evidence="7">
    <location>
        <begin position="188"/>
        <end position="325"/>
    </location>
</feature>
<comment type="caution">
    <text evidence="8">The sequence shown here is derived from an EMBL/GenBank/DDBJ whole genome shotgun (WGS) entry which is preliminary data.</text>
</comment>
<dbReference type="PANTHER" id="PTHR43004:SF19">
    <property type="entry name" value="BINDING MONOOXYGENASE, PUTATIVE (JCVI)-RELATED"/>
    <property type="match status" value="1"/>
</dbReference>
<keyword evidence="4" id="KW-0805">Transcription regulation</keyword>
<dbReference type="InterPro" id="IPR050641">
    <property type="entry name" value="RIFMO-like"/>
</dbReference>
<dbReference type="EMBL" id="JBHTIS010001742">
    <property type="protein sequence ID" value="MFD1048692.1"/>
    <property type="molecule type" value="Genomic_DNA"/>
</dbReference>
<evidence type="ECO:0000256" key="5">
    <source>
        <dbReference type="ARBA" id="ARBA00023163"/>
    </source>
</evidence>
<dbReference type="Pfam" id="PF01494">
    <property type="entry name" value="FAD_binding_3"/>
    <property type="match status" value="1"/>
</dbReference>
<dbReference type="InterPro" id="IPR036188">
    <property type="entry name" value="FAD/NAD-bd_sf"/>
</dbReference>
<dbReference type="GO" id="GO:0004497">
    <property type="term" value="F:monooxygenase activity"/>
    <property type="evidence" value="ECO:0007669"/>
    <property type="project" value="UniProtKB-KW"/>
</dbReference>
<keyword evidence="2" id="KW-0285">Flavoprotein</keyword>
<accession>A0ABW3MDP0</accession>
<evidence type="ECO:0000256" key="3">
    <source>
        <dbReference type="ARBA" id="ARBA00022827"/>
    </source>
</evidence>
<evidence type="ECO:0000256" key="1">
    <source>
        <dbReference type="ARBA" id="ARBA00001974"/>
    </source>
</evidence>
<keyword evidence="9" id="KW-1185">Reference proteome</keyword>
<gene>
    <name evidence="8" type="ORF">ACFQ1S_25760</name>
</gene>
<evidence type="ECO:0000259" key="6">
    <source>
        <dbReference type="Pfam" id="PF01494"/>
    </source>
</evidence>
<dbReference type="InterPro" id="IPR036271">
    <property type="entry name" value="Tet_transcr_reg_TetR-rel_C_sf"/>
</dbReference>
<evidence type="ECO:0000259" key="7">
    <source>
        <dbReference type="Pfam" id="PF13305"/>
    </source>
</evidence>
<proteinExistence type="predicted"/>
<dbReference type="Gene3D" id="3.30.70.2450">
    <property type="match status" value="1"/>
</dbReference>
<name>A0ABW3MDP0_9PSEU</name>
<dbReference type="Gene3D" id="1.10.357.10">
    <property type="entry name" value="Tetracycline Repressor, domain 2"/>
    <property type="match status" value="1"/>
</dbReference>
<protein>
    <submittedName>
        <fullName evidence="8">FAD-dependent monooxygenase</fullName>
    </submittedName>
</protein>
<dbReference type="InterPro" id="IPR025996">
    <property type="entry name" value="MT1864/Rv1816-like_C"/>
</dbReference>
<sequence length="334" mass="37074">VTNPPAGLDGLDAIGDYVTDLTGRPDIRPTGLTWATEWRPNIRMATRFRVGRVFLAGDAAHVHPPTGGQGLNTGIQDAYNLGWKLGAVLAGGPESLLDTYEEERLPVAAHVLGLSEKILRRDLRNMTSAHRGDEERQLGITAPALYRYYSSREDLVHHVRMDICADLADDLSADLEDIPESDTLNQVLTICRGFRRWALAHPREFTMVFAYPNGGPPELHSDPFGQIFLSVAGRVLITKQFTPPADDKIPDFMRTDLELFRSELLATISETGVDVPTDILSIGTAYMVLQFWIRLYGQVALEVFGHFPFFVSDTDAFFEIMLAELMKDAGLNEG</sequence>
<keyword evidence="8" id="KW-0503">Monooxygenase</keyword>
<keyword evidence="8" id="KW-0560">Oxidoreductase</keyword>
<feature type="non-terminal residue" evidence="8">
    <location>
        <position position="1"/>
    </location>
</feature>
<evidence type="ECO:0000256" key="4">
    <source>
        <dbReference type="ARBA" id="ARBA00023015"/>
    </source>
</evidence>
<dbReference type="InterPro" id="IPR002938">
    <property type="entry name" value="FAD-bd"/>
</dbReference>
<organism evidence="8 9">
    <name type="scientific">Kibdelosporangium lantanae</name>
    <dbReference type="NCBI Taxonomy" id="1497396"/>
    <lineage>
        <taxon>Bacteria</taxon>
        <taxon>Bacillati</taxon>
        <taxon>Actinomycetota</taxon>
        <taxon>Actinomycetes</taxon>
        <taxon>Pseudonocardiales</taxon>
        <taxon>Pseudonocardiaceae</taxon>
        <taxon>Kibdelosporangium</taxon>
    </lineage>
</organism>
<dbReference type="SUPFAM" id="SSF51905">
    <property type="entry name" value="FAD/NAD(P)-binding domain"/>
    <property type="match status" value="1"/>
</dbReference>
<dbReference type="Gene3D" id="3.50.50.60">
    <property type="entry name" value="FAD/NAD(P)-binding domain"/>
    <property type="match status" value="1"/>
</dbReference>